<comment type="caution">
    <text evidence="2">The sequence shown here is derived from an EMBL/GenBank/DDBJ whole genome shotgun (WGS) entry which is preliminary data.</text>
</comment>
<dbReference type="Proteomes" id="UP000193411">
    <property type="component" value="Unassembled WGS sequence"/>
</dbReference>
<evidence type="ECO:0000313" key="3">
    <source>
        <dbReference type="Proteomes" id="UP000193411"/>
    </source>
</evidence>
<proteinExistence type="predicted"/>
<dbReference type="AlphaFoldDB" id="A0A1Y2HV08"/>
<name>A0A1Y2HV08_9FUNG</name>
<protein>
    <submittedName>
        <fullName evidence="2">Uncharacterized protein</fullName>
    </submittedName>
</protein>
<evidence type="ECO:0000313" key="2">
    <source>
        <dbReference type="EMBL" id="ORZ38437.1"/>
    </source>
</evidence>
<sequence>MHRWCQFHSPCPVPISASFHNAAPLTDPFAPRSTPCCLHSYHRSLAFQRPGPRQPFRPTSVLVGSASCSTAGNPAQVSRDAPSSATTKTTSHTSPGKTFLPSSSLPYNGCETSFQTMTGLLKSCPQPSARSPVLTTCPQRFTSAILLQFTKFHVTRTLLEFIIFALVSLLFLTGHVDEARSIPKSTEGILSRSGLDGPLGRVVVCEKCWSLYSADNVPAECPFVEFPNHPQSQHRQPCGHALLTVSRSPALVMTYRSILQSLEELLNRTDVLSTIHDWRNWQQPASGHLRDVVDGKSLRVQRQFRILVRVIPGPHEPDVDQINRCLSLMAAELRQGYLDGRTMFTCGQLSFVRVALVCILCDLPAARKVAGLASYNATHGCSFCTVAFPPLDPEQPQRRNFAPSIVSWADSPEPARTHLPISEAATRYRLANTQTERTRIVQETGVRYVLHSRCSIESFRSPRKGQNGSSRAEQIITSGSMMRSMGRQQSPVQTVPALVEKEMFC</sequence>
<gene>
    <name evidence="2" type="ORF">BCR44DRAFT_1483246</name>
</gene>
<reference evidence="2 3" key="1">
    <citation type="submission" date="2016-07" db="EMBL/GenBank/DDBJ databases">
        <title>Pervasive Adenine N6-methylation of Active Genes in Fungi.</title>
        <authorList>
            <consortium name="DOE Joint Genome Institute"/>
            <person name="Mondo S.J."/>
            <person name="Dannebaum R.O."/>
            <person name="Kuo R.C."/>
            <person name="Labutti K."/>
            <person name="Haridas S."/>
            <person name="Kuo A."/>
            <person name="Salamov A."/>
            <person name="Ahrendt S.R."/>
            <person name="Lipzen A."/>
            <person name="Sullivan W."/>
            <person name="Andreopoulos W.B."/>
            <person name="Clum A."/>
            <person name="Lindquist E."/>
            <person name="Daum C."/>
            <person name="Ramamoorthy G.K."/>
            <person name="Gryganskyi A."/>
            <person name="Culley D."/>
            <person name="Magnuson J.K."/>
            <person name="James T.Y."/>
            <person name="O'Malley M.A."/>
            <person name="Stajich J.E."/>
            <person name="Spatafora J.W."/>
            <person name="Visel A."/>
            <person name="Grigoriev I.V."/>
        </authorList>
    </citation>
    <scope>NUCLEOTIDE SEQUENCE [LARGE SCALE GENOMIC DNA]</scope>
    <source>
        <strain evidence="2 3">PL171</strain>
    </source>
</reference>
<dbReference type="EMBL" id="MCFL01000008">
    <property type="protein sequence ID" value="ORZ38437.1"/>
    <property type="molecule type" value="Genomic_DNA"/>
</dbReference>
<keyword evidence="3" id="KW-1185">Reference proteome</keyword>
<feature type="region of interest" description="Disordered" evidence="1">
    <location>
        <begin position="70"/>
        <end position="98"/>
    </location>
</feature>
<feature type="compositionally biased region" description="Low complexity" evidence="1">
    <location>
        <begin position="81"/>
        <end position="98"/>
    </location>
</feature>
<organism evidence="2 3">
    <name type="scientific">Catenaria anguillulae PL171</name>
    <dbReference type="NCBI Taxonomy" id="765915"/>
    <lineage>
        <taxon>Eukaryota</taxon>
        <taxon>Fungi</taxon>
        <taxon>Fungi incertae sedis</taxon>
        <taxon>Blastocladiomycota</taxon>
        <taxon>Blastocladiomycetes</taxon>
        <taxon>Blastocladiales</taxon>
        <taxon>Catenariaceae</taxon>
        <taxon>Catenaria</taxon>
    </lineage>
</organism>
<dbReference type="OrthoDB" id="2439011at2759"/>
<evidence type="ECO:0000256" key="1">
    <source>
        <dbReference type="SAM" id="MobiDB-lite"/>
    </source>
</evidence>
<dbReference type="STRING" id="765915.A0A1Y2HV08"/>
<accession>A0A1Y2HV08</accession>